<feature type="transmembrane region" description="Helical" evidence="1">
    <location>
        <begin position="12"/>
        <end position="33"/>
    </location>
</feature>
<name>A0A0G0Q014_9BACT</name>
<organism evidence="2 3">
    <name type="scientific">Candidatus Woesebacteria bacterium GW2011_GWA1_39_8</name>
    <dbReference type="NCBI Taxonomy" id="1618552"/>
    <lineage>
        <taxon>Bacteria</taxon>
        <taxon>Candidatus Woeseibacteriota</taxon>
    </lineage>
</organism>
<comment type="caution">
    <text evidence="2">The sequence shown here is derived from an EMBL/GenBank/DDBJ whole genome shotgun (WGS) entry which is preliminary data.</text>
</comment>
<protein>
    <submittedName>
        <fullName evidence="2">Uncharacterized protein</fullName>
    </submittedName>
</protein>
<gene>
    <name evidence="2" type="ORF">UT61_C0003G0029</name>
</gene>
<keyword evidence="1" id="KW-0812">Transmembrane</keyword>
<reference evidence="2 3" key="1">
    <citation type="journal article" date="2015" name="Nature">
        <title>rRNA introns, odd ribosomes, and small enigmatic genomes across a large radiation of phyla.</title>
        <authorList>
            <person name="Brown C.T."/>
            <person name="Hug L.A."/>
            <person name="Thomas B.C."/>
            <person name="Sharon I."/>
            <person name="Castelle C.J."/>
            <person name="Singh A."/>
            <person name="Wilkins M.J."/>
            <person name="Williams K.H."/>
            <person name="Banfield J.F."/>
        </authorList>
    </citation>
    <scope>NUCLEOTIDE SEQUENCE [LARGE SCALE GENOMIC DNA]</scope>
</reference>
<accession>A0A0G0Q014</accession>
<evidence type="ECO:0000256" key="1">
    <source>
        <dbReference type="SAM" id="Phobius"/>
    </source>
</evidence>
<dbReference type="AlphaFoldDB" id="A0A0G0Q014"/>
<keyword evidence="1" id="KW-1133">Transmembrane helix</keyword>
<dbReference type="EMBL" id="LBXL01000003">
    <property type="protein sequence ID" value="KKR30701.1"/>
    <property type="molecule type" value="Genomic_DNA"/>
</dbReference>
<dbReference type="Proteomes" id="UP000034793">
    <property type="component" value="Unassembled WGS sequence"/>
</dbReference>
<evidence type="ECO:0000313" key="2">
    <source>
        <dbReference type="EMBL" id="KKR30701.1"/>
    </source>
</evidence>
<evidence type="ECO:0000313" key="3">
    <source>
        <dbReference type="Proteomes" id="UP000034793"/>
    </source>
</evidence>
<keyword evidence="1" id="KW-0472">Membrane</keyword>
<sequence length="230" mass="25537">MKSITRRLGPDIKILFGPTIVIIMVILLSVVVFKNGYSQVRVKLTQHNEAKQSEATLNEKLNILREVRVGVLDQADATLIALPTENPAALIVSNLRTSASEKAIVIKELKIVGLGEDEDIKNMEIKVSTENQEFPSYVSFLKDLVNSAPIQSVKSLNVQKHSVGENLFSGELEINIFWANLPVTLPELTVPIQELTDDQKLVLAKMQSLKKPVFTNLTPSTPKDRPNPFN</sequence>
<proteinExistence type="predicted"/>